<dbReference type="RefSeq" id="WP_005520595.1">
    <property type="nucleotide sequence ID" value="NZ_EQ973329.1"/>
</dbReference>
<comment type="caution">
    <text evidence="1">The sequence shown here is derived from an EMBL/GenBank/DDBJ whole genome shotgun (WGS) entry which is preliminary data.</text>
</comment>
<dbReference type="AlphaFoldDB" id="C0E242"/>
<proteinExistence type="predicted"/>
<sequence>MPEKMPARSKIVVDVRELQRAIRAVVGVTERKPEIYDVVRLITYAGSLLVVAANPQHVVQAYVSAYFDDVEEAHRVVEITTASARLFLKLKPDKEEDDARAAIFIRDEEVQLQDLSGTCGDLTEVTAARADSAFTTDAMQLFDRVRAEAKARAKDRAGTVGQADDPIMFTAAQAAALGAAAHQLDTDIIPVPLATQRHRARVYVALKDMFESYSFVPADRGVQEPLPGLPGADAGASNVGADAAGDVVRDGDGFEYDTVIDGAKPQKARVRLARTNPTGGAV</sequence>
<gene>
    <name evidence="1" type="ORF">CORMATOL_01047</name>
</gene>
<evidence type="ECO:0000313" key="2">
    <source>
        <dbReference type="Proteomes" id="UP000006247"/>
    </source>
</evidence>
<reference evidence="1 2" key="1">
    <citation type="submission" date="2009-01" db="EMBL/GenBank/DDBJ databases">
        <authorList>
            <person name="Fulton L."/>
            <person name="Clifton S."/>
            <person name="Chinwalla A.T."/>
            <person name="Mitreva M."/>
            <person name="Sodergren E."/>
            <person name="Weinstock G."/>
            <person name="Clifton S."/>
            <person name="Dooling D.J."/>
            <person name="Fulton B."/>
            <person name="Minx P."/>
            <person name="Pepin K.H."/>
            <person name="Johnson M."/>
            <person name="Bhonagiri V."/>
            <person name="Nash W.E."/>
            <person name="Mardis E.R."/>
            <person name="Wilson R.K."/>
        </authorList>
    </citation>
    <scope>NUCLEOTIDE SEQUENCE [LARGE SCALE GENOMIC DNA]</scope>
    <source>
        <strain evidence="1 2">ATCC 33806</strain>
    </source>
</reference>
<evidence type="ECO:0000313" key="1">
    <source>
        <dbReference type="EMBL" id="EEG27384.1"/>
    </source>
</evidence>
<name>C0E242_9CORY</name>
<dbReference type="EMBL" id="ACEB01000017">
    <property type="protein sequence ID" value="EEG27384.1"/>
    <property type="molecule type" value="Genomic_DNA"/>
</dbReference>
<accession>C0E242</accession>
<dbReference type="Proteomes" id="UP000006247">
    <property type="component" value="Unassembled WGS sequence"/>
</dbReference>
<organism evidence="1 2">
    <name type="scientific">Corynebacterium matruchotii ATCC 33806</name>
    <dbReference type="NCBI Taxonomy" id="566549"/>
    <lineage>
        <taxon>Bacteria</taxon>
        <taxon>Bacillati</taxon>
        <taxon>Actinomycetota</taxon>
        <taxon>Actinomycetes</taxon>
        <taxon>Mycobacteriales</taxon>
        <taxon>Corynebacteriaceae</taxon>
        <taxon>Corynebacterium</taxon>
    </lineage>
</organism>
<dbReference type="HOGENOM" id="CLU_985959_0_0_11"/>
<protein>
    <submittedName>
        <fullName evidence="1">Uncharacterized protein</fullName>
    </submittedName>
</protein>